<dbReference type="EMBL" id="MU277196">
    <property type="protein sequence ID" value="KAI0065281.1"/>
    <property type="molecule type" value="Genomic_DNA"/>
</dbReference>
<keyword evidence="2" id="KW-1185">Reference proteome</keyword>
<evidence type="ECO:0000313" key="1">
    <source>
        <dbReference type="EMBL" id="KAI0065281.1"/>
    </source>
</evidence>
<protein>
    <submittedName>
        <fullName evidence="1">Uncharacterized protein</fullName>
    </submittedName>
</protein>
<proteinExistence type="predicted"/>
<accession>A0ACB8TAS6</accession>
<reference evidence="1" key="1">
    <citation type="submission" date="2021-03" db="EMBL/GenBank/DDBJ databases">
        <authorList>
            <consortium name="DOE Joint Genome Institute"/>
            <person name="Ahrendt S."/>
            <person name="Looney B.P."/>
            <person name="Miyauchi S."/>
            <person name="Morin E."/>
            <person name="Drula E."/>
            <person name="Courty P.E."/>
            <person name="Chicoki N."/>
            <person name="Fauchery L."/>
            <person name="Kohler A."/>
            <person name="Kuo A."/>
            <person name="Labutti K."/>
            <person name="Pangilinan J."/>
            <person name="Lipzen A."/>
            <person name="Riley R."/>
            <person name="Andreopoulos W."/>
            <person name="He G."/>
            <person name="Johnson J."/>
            <person name="Barry K.W."/>
            <person name="Grigoriev I.V."/>
            <person name="Nagy L."/>
            <person name="Hibbett D."/>
            <person name="Henrissat B."/>
            <person name="Matheny P.B."/>
            <person name="Labbe J."/>
            <person name="Martin F."/>
        </authorList>
    </citation>
    <scope>NUCLEOTIDE SEQUENCE</scope>
    <source>
        <strain evidence="1">HHB10654</strain>
    </source>
</reference>
<comment type="caution">
    <text evidence="1">The sequence shown here is derived from an EMBL/GenBank/DDBJ whole genome shotgun (WGS) entry which is preliminary data.</text>
</comment>
<evidence type="ECO:0000313" key="2">
    <source>
        <dbReference type="Proteomes" id="UP000814140"/>
    </source>
</evidence>
<gene>
    <name evidence="1" type="ORF">BV25DRAFT_159627</name>
</gene>
<name>A0ACB8TAS6_9AGAM</name>
<dbReference type="Proteomes" id="UP000814140">
    <property type="component" value="Unassembled WGS sequence"/>
</dbReference>
<organism evidence="1 2">
    <name type="scientific">Artomyces pyxidatus</name>
    <dbReference type="NCBI Taxonomy" id="48021"/>
    <lineage>
        <taxon>Eukaryota</taxon>
        <taxon>Fungi</taxon>
        <taxon>Dikarya</taxon>
        <taxon>Basidiomycota</taxon>
        <taxon>Agaricomycotina</taxon>
        <taxon>Agaricomycetes</taxon>
        <taxon>Russulales</taxon>
        <taxon>Auriscalpiaceae</taxon>
        <taxon>Artomyces</taxon>
    </lineage>
</organism>
<reference evidence="1" key="2">
    <citation type="journal article" date="2022" name="New Phytol.">
        <title>Evolutionary transition to the ectomycorrhizal habit in the genomes of a hyperdiverse lineage of mushroom-forming fungi.</title>
        <authorList>
            <person name="Looney B."/>
            <person name="Miyauchi S."/>
            <person name="Morin E."/>
            <person name="Drula E."/>
            <person name="Courty P.E."/>
            <person name="Kohler A."/>
            <person name="Kuo A."/>
            <person name="LaButti K."/>
            <person name="Pangilinan J."/>
            <person name="Lipzen A."/>
            <person name="Riley R."/>
            <person name="Andreopoulos W."/>
            <person name="He G."/>
            <person name="Johnson J."/>
            <person name="Nolan M."/>
            <person name="Tritt A."/>
            <person name="Barry K.W."/>
            <person name="Grigoriev I.V."/>
            <person name="Nagy L.G."/>
            <person name="Hibbett D."/>
            <person name="Henrissat B."/>
            <person name="Matheny P.B."/>
            <person name="Labbe J."/>
            <person name="Martin F.M."/>
        </authorList>
    </citation>
    <scope>NUCLEOTIDE SEQUENCE</scope>
    <source>
        <strain evidence="1">HHB10654</strain>
    </source>
</reference>
<sequence length="120" mass="13316">MSLVDWRSSRPERSRTRVEYDVDGGYRGSIGRAEDGRAVGVRPWLHAAHLMNRVRWTAACTPASRVMACRDAHSASAPSPSVVLLWILSRSAPRRCIFSAVLRLIIGCCAVFVQLLFSAF</sequence>